<dbReference type="Proteomes" id="UP000219799">
    <property type="component" value="Chromosome 14"/>
</dbReference>
<dbReference type="EMBL" id="LT594502">
    <property type="protein sequence ID" value="SBT80614.1"/>
    <property type="molecule type" value="Genomic_DNA"/>
</dbReference>
<evidence type="ECO:0000313" key="1">
    <source>
        <dbReference type="EMBL" id="SBT80614.1"/>
    </source>
</evidence>
<accession>A0A1C3L239</accession>
<dbReference type="InterPro" id="IPR027417">
    <property type="entry name" value="P-loop_NTPase"/>
</dbReference>
<dbReference type="SUPFAM" id="SSF52540">
    <property type="entry name" value="P-loop containing nucleoside triphosphate hydrolases"/>
    <property type="match status" value="1"/>
</dbReference>
<name>A0A1C3L239_PLAMA</name>
<evidence type="ECO:0000313" key="2">
    <source>
        <dbReference type="Proteomes" id="UP000219799"/>
    </source>
</evidence>
<proteinExistence type="predicted"/>
<organism evidence="1 2">
    <name type="scientific">Plasmodium malariae</name>
    <dbReference type="NCBI Taxonomy" id="5858"/>
    <lineage>
        <taxon>Eukaryota</taxon>
        <taxon>Sar</taxon>
        <taxon>Alveolata</taxon>
        <taxon>Apicomplexa</taxon>
        <taxon>Aconoidasida</taxon>
        <taxon>Haemosporida</taxon>
        <taxon>Plasmodiidae</taxon>
        <taxon>Plasmodium</taxon>
        <taxon>Plasmodium (Plasmodium)</taxon>
    </lineage>
</organism>
<sequence>MNNSLVEDVIRRYVERRKDIINKVINSRDRIPLVEYTIEGDELFICSKYYFIDNIYIKVKKENDKFNLKFVDKNCMNLFKQRDHIENNTINAEIGNGGINTELDSEMQNTELDNEVLYAELDNEIIDAELHNEMLMEESSSEMLNLGSDNEILKTELDNEVLSYTKLDNKMTLNSDLEHMDFSKKERKNLIIILSGTSGGGKSTLSCLLGLFLNIRRILSTDVVREILRKYQVQNDRYLRYSTYESWRLNSSEDEEDFECAQINREWGVQTDEKKKVKSREFKSYSTKYSERGEDAENMLRKRCIGNYSKQCELIFNYVDNIINVHIVNKESIIIEGVHINAEIINKLIKKYPNKIIFFLVYITDKETSIRRFSSRSTDSNEEENKYIKNINYINDIQNYLLETTTNLIPSVNYIENIDIYSSLEKILKIIYSFN</sequence>
<evidence type="ECO:0008006" key="3">
    <source>
        <dbReference type="Google" id="ProtNLM"/>
    </source>
</evidence>
<protein>
    <recommendedName>
        <fullName evidence="3">Nucleoside triphosphate hydrolase</fullName>
    </recommendedName>
</protein>
<reference evidence="1 2" key="1">
    <citation type="submission" date="2016-06" db="EMBL/GenBank/DDBJ databases">
        <authorList>
            <consortium name="Pathogen Informatics"/>
        </authorList>
    </citation>
    <scope>NUCLEOTIDE SEQUENCE [LARGE SCALE GENOMIC DNA]</scope>
    <source>
        <strain evidence="1">PmlGA01</strain>
    </source>
</reference>
<dbReference type="VEuPathDB" id="PlasmoDB:PmUG01_14025200"/>
<dbReference type="AlphaFoldDB" id="A0A1C3L239"/>
<dbReference type="PANTHER" id="PTHR33477">
    <property type="entry name" value="P-LOOP NTPASE DOMAIN-CONTAINING PROTEIN LPA1 HOMOLOG 1"/>
    <property type="match status" value="1"/>
</dbReference>
<gene>
    <name evidence="1" type="primary">PmlGA01_140010800</name>
    <name evidence="1" type="ORF">PMLGA01_140010800</name>
</gene>
<dbReference type="PANTHER" id="PTHR33477:SF3">
    <property type="entry name" value="P-LOOP NTPASE DOMAIN-CONTAINING PROTEIN LPA1 HOMOLOG 1"/>
    <property type="match status" value="1"/>
</dbReference>
<dbReference type="Gene3D" id="3.40.50.300">
    <property type="entry name" value="P-loop containing nucleotide triphosphate hydrolases"/>
    <property type="match status" value="1"/>
</dbReference>